<reference evidence="8" key="1">
    <citation type="journal article" date="2019" name="Int. J. Syst. Evol. Microbiol.">
        <title>The Global Catalogue of Microorganisms (GCM) 10K type strain sequencing project: providing services to taxonomists for standard genome sequencing and annotation.</title>
        <authorList>
            <consortium name="The Broad Institute Genomics Platform"/>
            <consortium name="The Broad Institute Genome Sequencing Center for Infectious Disease"/>
            <person name="Wu L."/>
            <person name="Ma J."/>
        </authorList>
    </citation>
    <scope>NUCLEOTIDE SEQUENCE [LARGE SCALE GENOMIC DNA]</scope>
    <source>
        <strain evidence="8">JCM 17342</strain>
    </source>
</reference>
<dbReference type="EMBL" id="BAABAL010000005">
    <property type="protein sequence ID" value="GAA3993502.1"/>
    <property type="molecule type" value="Genomic_DNA"/>
</dbReference>
<comment type="similarity">
    <text evidence="1">Belongs to the AfsR/DnrI/RedD regulatory family.</text>
</comment>
<dbReference type="SMART" id="SM00028">
    <property type="entry name" value="TPR"/>
    <property type="match status" value="6"/>
</dbReference>
<dbReference type="Pfam" id="PF00486">
    <property type="entry name" value="Trans_reg_C"/>
    <property type="match status" value="1"/>
</dbReference>
<dbReference type="InterPro" id="IPR016032">
    <property type="entry name" value="Sig_transdc_resp-reg_C-effctor"/>
</dbReference>
<evidence type="ECO:0000256" key="2">
    <source>
        <dbReference type="ARBA" id="ARBA00023015"/>
    </source>
</evidence>
<dbReference type="InterPro" id="IPR011990">
    <property type="entry name" value="TPR-like_helical_dom_sf"/>
</dbReference>
<dbReference type="Gene3D" id="3.40.50.300">
    <property type="entry name" value="P-loop containing nucleotide triphosphate hydrolases"/>
    <property type="match status" value="1"/>
</dbReference>
<feature type="DNA-binding region" description="OmpR/PhoB-type" evidence="5">
    <location>
        <begin position="1"/>
        <end position="91"/>
    </location>
</feature>
<evidence type="ECO:0000256" key="4">
    <source>
        <dbReference type="ARBA" id="ARBA00023163"/>
    </source>
</evidence>
<evidence type="ECO:0000256" key="3">
    <source>
        <dbReference type="ARBA" id="ARBA00023125"/>
    </source>
</evidence>
<dbReference type="SUPFAM" id="SSF48452">
    <property type="entry name" value="TPR-like"/>
    <property type="match status" value="3"/>
</dbReference>
<dbReference type="InterPro" id="IPR036388">
    <property type="entry name" value="WH-like_DNA-bd_sf"/>
</dbReference>
<feature type="domain" description="OmpR/PhoB-type" evidence="6">
    <location>
        <begin position="1"/>
        <end position="91"/>
    </location>
</feature>
<evidence type="ECO:0000256" key="5">
    <source>
        <dbReference type="PROSITE-ProRule" id="PRU01091"/>
    </source>
</evidence>
<evidence type="ECO:0000259" key="6">
    <source>
        <dbReference type="PROSITE" id="PS51755"/>
    </source>
</evidence>
<dbReference type="SUPFAM" id="SSF52540">
    <property type="entry name" value="P-loop containing nucleoside triphosphate hydrolases"/>
    <property type="match status" value="1"/>
</dbReference>
<accession>A0ABP7R7Y0</accession>
<dbReference type="RefSeq" id="WP_344871420.1">
    <property type="nucleotide sequence ID" value="NZ_BAABAL010000005.1"/>
</dbReference>
<dbReference type="Pfam" id="PF03704">
    <property type="entry name" value="BTAD"/>
    <property type="match status" value="1"/>
</dbReference>
<dbReference type="CDD" id="cd00383">
    <property type="entry name" value="trans_reg_C"/>
    <property type="match status" value="1"/>
</dbReference>
<name>A0ABP7R7Y0_9PSEU</name>
<keyword evidence="2" id="KW-0805">Transcription regulation</keyword>
<evidence type="ECO:0000313" key="8">
    <source>
        <dbReference type="Proteomes" id="UP001501747"/>
    </source>
</evidence>
<keyword evidence="3 5" id="KW-0238">DNA-binding</keyword>
<dbReference type="SMART" id="SM01043">
    <property type="entry name" value="BTAD"/>
    <property type="match status" value="1"/>
</dbReference>
<dbReference type="InterPro" id="IPR051677">
    <property type="entry name" value="AfsR-DnrI-RedD_regulator"/>
</dbReference>
<dbReference type="PRINTS" id="PR00364">
    <property type="entry name" value="DISEASERSIST"/>
</dbReference>
<evidence type="ECO:0000256" key="1">
    <source>
        <dbReference type="ARBA" id="ARBA00005820"/>
    </source>
</evidence>
<dbReference type="InterPro" id="IPR019734">
    <property type="entry name" value="TPR_rpt"/>
</dbReference>
<dbReference type="InterPro" id="IPR005158">
    <property type="entry name" value="BTAD"/>
</dbReference>
<comment type="caution">
    <text evidence="7">The sequence shown here is derived from an EMBL/GenBank/DDBJ whole genome shotgun (WGS) entry which is preliminary data.</text>
</comment>
<dbReference type="Proteomes" id="UP001501747">
    <property type="component" value="Unassembled WGS sequence"/>
</dbReference>
<dbReference type="InterPro" id="IPR049945">
    <property type="entry name" value="AAA_22"/>
</dbReference>
<dbReference type="InterPro" id="IPR027417">
    <property type="entry name" value="P-loop_NTPase"/>
</dbReference>
<sequence>MTVEFRVLGSLEVLVDGRAVPVRAGKQRVVLAALLLHAGRAVSVGELLDVLWGDEPPTTARNALQTHIARLRKLLGEDVIATVGGGYVLATERIDLVRFHELVRRAKSTSKSTRARLLGEALSLWRGAVLADVPSVSLHANEIDQLKDELLDVVEQRVDADLELGKHRELVGELRALVADHPVRERFWGQYMLALYRSERQAEALMAFRDLASALKERLGATPSAELRALHRAMLVGDVAQANAVPRSAAVVPQQLPGDISDFVGREELLGRIVGLLDEGMQLVVVSGPPGVGKTALAVRVAHRLKQRFPDGQLHVNLHGYSANARPTPGQVLARFLRALGVPTDRVPATVDEQSAMLRSELSDRRVLLVLDNAIDAEQVLPLIPETGGCAVVVTSRGVLRELIEHERVEAVVLSVLPQGDSLALLAEFAGGVVRDDPEASEELVRLCGSLPLALRIAGANIAQQGCTVRAYVDEVRGGDVLSALTVDGDEQSAVRAAFAMSYATLSDEARRVFRLLGLVPGPDFTAWAAASLLDSTVDGAIALLDELATANLVQRHQNDRFQFHDLLRAYAAEQAMAEERAEEIDAAVSRLLDWHLFAAGTARTLLPLRAYTAKLPEHVRIGAPFGDRAGAEAWMEDERANLRAVVALAARRGRNEHLWQFVDVLWTYLLSKGHNVDCREIAERGLATAIAVDNSDAVSTMHSHLAHLTWISGDPRGALAEYDKALAAADQSASSLELGNILNNCAGVHWELGDNVQAIEHLHRALRIYQDIQARHQEANTRGNLGLAHQELGHFHEAAEHHEAGMRLAEQQGAWDSYANHLANLSSARYQLGDFTGARAAVREAIERCAELGLHQAEALAHVGFAELLATEGDGPGAMREALRGRELVSEIDKWGNAAVTIAIGSAHLALGELAQARASYREAMNAARRAGFVRHEVDAAIGLARTGLRAKTTGQAIAYARTAVEQAREHGIRIRQAEAMHVLGLLLHETGEVESAREQWRLAEVMFTEMGVHSAATVRALLDGAS</sequence>
<evidence type="ECO:0000313" key="7">
    <source>
        <dbReference type="EMBL" id="GAA3993502.1"/>
    </source>
</evidence>
<dbReference type="SUPFAM" id="SSF46894">
    <property type="entry name" value="C-terminal effector domain of the bipartite response regulators"/>
    <property type="match status" value="1"/>
</dbReference>
<gene>
    <name evidence="7" type="ORF">GCM10022247_11080</name>
</gene>
<dbReference type="SMART" id="SM00862">
    <property type="entry name" value="Trans_reg_C"/>
    <property type="match status" value="1"/>
</dbReference>
<dbReference type="PROSITE" id="PS51755">
    <property type="entry name" value="OMPR_PHOB"/>
    <property type="match status" value="1"/>
</dbReference>
<protein>
    <submittedName>
        <fullName evidence="7">BTAD domain-containing putative transcriptional regulator</fullName>
    </submittedName>
</protein>
<dbReference type="PANTHER" id="PTHR35807:SF1">
    <property type="entry name" value="TRANSCRIPTIONAL REGULATOR REDD"/>
    <property type="match status" value="1"/>
</dbReference>
<keyword evidence="8" id="KW-1185">Reference proteome</keyword>
<dbReference type="Pfam" id="PF13424">
    <property type="entry name" value="TPR_12"/>
    <property type="match status" value="1"/>
</dbReference>
<dbReference type="PANTHER" id="PTHR35807">
    <property type="entry name" value="TRANSCRIPTIONAL REGULATOR REDD-RELATED"/>
    <property type="match status" value="1"/>
</dbReference>
<dbReference type="InterPro" id="IPR001867">
    <property type="entry name" value="OmpR/PhoB-type_DNA-bd"/>
</dbReference>
<keyword evidence="4" id="KW-0804">Transcription</keyword>
<dbReference type="Gene3D" id="1.25.40.10">
    <property type="entry name" value="Tetratricopeptide repeat domain"/>
    <property type="match status" value="3"/>
</dbReference>
<dbReference type="Pfam" id="PF13401">
    <property type="entry name" value="AAA_22"/>
    <property type="match status" value="1"/>
</dbReference>
<proteinExistence type="inferred from homology"/>
<dbReference type="Gene3D" id="1.10.10.10">
    <property type="entry name" value="Winged helix-like DNA-binding domain superfamily/Winged helix DNA-binding domain"/>
    <property type="match status" value="1"/>
</dbReference>
<organism evidence="7 8">
    <name type="scientific">Allokutzneria multivorans</name>
    <dbReference type="NCBI Taxonomy" id="1142134"/>
    <lineage>
        <taxon>Bacteria</taxon>
        <taxon>Bacillati</taxon>
        <taxon>Actinomycetota</taxon>
        <taxon>Actinomycetes</taxon>
        <taxon>Pseudonocardiales</taxon>
        <taxon>Pseudonocardiaceae</taxon>
        <taxon>Allokutzneria</taxon>
    </lineage>
</organism>
<dbReference type="CDD" id="cd15831">
    <property type="entry name" value="BTAD"/>
    <property type="match status" value="1"/>
</dbReference>